<dbReference type="EC" id="1.17.1.8" evidence="9"/>
<gene>
    <name evidence="14" type="ORF">RMAR1173_LOCUS11515</name>
</gene>
<dbReference type="GO" id="GO:0008839">
    <property type="term" value="F:4-hydroxy-tetrahydrodipicolinate reductase"/>
    <property type="evidence" value="ECO:0007669"/>
    <property type="project" value="UniProtKB-EC"/>
</dbReference>
<evidence type="ECO:0000256" key="3">
    <source>
        <dbReference type="ARBA" id="ARBA00022857"/>
    </source>
</evidence>
<comment type="similarity">
    <text evidence="1">Belongs to the DapB family.</text>
</comment>
<keyword evidence="7" id="KW-0457">Lysine biosynthesis</keyword>
<dbReference type="PANTHER" id="PTHR20836:SF0">
    <property type="entry name" value="4-HYDROXY-TETRAHYDRODIPICOLINATE REDUCTASE 1, CHLOROPLASTIC-RELATED"/>
    <property type="match status" value="1"/>
</dbReference>
<dbReference type="Pfam" id="PF05173">
    <property type="entry name" value="DapB_C"/>
    <property type="match status" value="1"/>
</dbReference>
<dbReference type="GO" id="GO:0009570">
    <property type="term" value="C:chloroplast stroma"/>
    <property type="evidence" value="ECO:0007669"/>
    <property type="project" value="TreeGrafter"/>
</dbReference>
<dbReference type="Gene3D" id="3.30.360.10">
    <property type="entry name" value="Dihydrodipicolinate Reductase, domain 2"/>
    <property type="match status" value="1"/>
</dbReference>
<proteinExistence type="inferred from homology"/>
<comment type="pathway">
    <text evidence="8">Amino-acid biosynthesis; L-lysine biosynthesis via DAP pathway; (S)-tetrahydrodipicolinate from L-aspartate: step 4/4.</text>
</comment>
<evidence type="ECO:0000256" key="4">
    <source>
        <dbReference type="ARBA" id="ARBA00022915"/>
    </source>
</evidence>
<evidence type="ECO:0000256" key="1">
    <source>
        <dbReference type="ARBA" id="ARBA00006642"/>
    </source>
</evidence>
<dbReference type="GO" id="GO:0009089">
    <property type="term" value="P:lysine biosynthetic process via diaminopimelate"/>
    <property type="evidence" value="ECO:0007669"/>
    <property type="project" value="InterPro"/>
</dbReference>
<dbReference type="SUPFAM" id="SSF51735">
    <property type="entry name" value="NAD(P)-binding Rossmann-fold domains"/>
    <property type="match status" value="1"/>
</dbReference>
<evidence type="ECO:0000256" key="6">
    <source>
        <dbReference type="ARBA" id="ARBA00023027"/>
    </source>
</evidence>
<dbReference type="GO" id="GO:0019877">
    <property type="term" value="P:diaminopimelate biosynthetic process"/>
    <property type="evidence" value="ECO:0007669"/>
    <property type="project" value="UniProtKB-KW"/>
</dbReference>
<keyword evidence="5" id="KW-0560">Oxidoreductase</keyword>
<evidence type="ECO:0000256" key="8">
    <source>
        <dbReference type="ARBA" id="ARBA00037922"/>
    </source>
</evidence>
<evidence type="ECO:0000256" key="11">
    <source>
        <dbReference type="ARBA" id="ARBA00049396"/>
    </source>
</evidence>
<feature type="domain" description="Dihydrodipicolinate reductase N-terminal" evidence="12">
    <location>
        <begin position="65"/>
        <end position="134"/>
    </location>
</feature>
<comment type="catalytic activity">
    <reaction evidence="10">
        <text>(S)-2,3,4,5-tetrahydrodipicolinate + NADP(+) + H2O = (2S,4S)-4-hydroxy-2,3,4,5-tetrahydrodipicolinate + NADPH + H(+)</text>
        <dbReference type="Rhea" id="RHEA:35331"/>
        <dbReference type="ChEBI" id="CHEBI:15377"/>
        <dbReference type="ChEBI" id="CHEBI:15378"/>
        <dbReference type="ChEBI" id="CHEBI:16845"/>
        <dbReference type="ChEBI" id="CHEBI:57783"/>
        <dbReference type="ChEBI" id="CHEBI:58349"/>
        <dbReference type="ChEBI" id="CHEBI:67139"/>
        <dbReference type="EC" id="1.17.1.8"/>
    </reaction>
</comment>
<evidence type="ECO:0000256" key="10">
    <source>
        <dbReference type="ARBA" id="ARBA00049080"/>
    </source>
</evidence>
<sequence>MGREVAGACLRRGFRLAPVALTGSRFGGSSIEVNPEPTVEEATDESVTVELVDAGGGPEQVRLAAVRIQEAAKAAGCGSVVCVDYTHPDAVNGNAEWYAEHGFSFVMGTTGGDREAMMRTVAESGVHAVIAPNMAKQIVALQAALEDTARSFPGAFEGYRLTVTESHQSTKADTSGTAKAVVRALNELNNEFDASDGEALERRITRIRDPPKQVEFGVPDTALKGHAFHTYTLTSDDGSVTFALQHNVVGRRVYAEGTADAVAFVAAARQAGTDQKVFSMVDVLKAGAMQ</sequence>
<dbReference type="PANTHER" id="PTHR20836">
    <property type="entry name" value="DIHYDRODIPICOLINATE REDUCTASE"/>
    <property type="match status" value="1"/>
</dbReference>
<evidence type="ECO:0000259" key="13">
    <source>
        <dbReference type="Pfam" id="PF05173"/>
    </source>
</evidence>
<evidence type="ECO:0000259" key="12">
    <source>
        <dbReference type="Pfam" id="PF01113"/>
    </source>
</evidence>
<evidence type="ECO:0000313" key="14">
    <source>
        <dbReference type="EMBL" id="CAD9690672.1"/>
    </source>
</evidence>
<name>A0A7S2S660_9STRA</name>
<evidence type="ECO:0000256" key="5">
    <source>
        <dbReference type="ARBA" id="ARBA00023002"/>
    </source>
</evidence>
<dbReference type="AlphaFoldDB" id="A0A7S2S660"/>
<keyword evidence="6" id="KW-0520">NAD</keyword>
<dbReference type="Gene3D" id="3.40.50.720">
    <property type="entry name" value="NAD(P)-binding Rossmann-like Domain"/>
    <property type="match status" value="1"/>
</dbReference>
<accession>A0A7S2S660</accession>
<dbReference type="EMBL" id="HBHJ01017390">
    <property type="protein sequence ID" value="CAD9690672.1"/>
    <property type="molecule type" value="Transcribed_RNA"/>
</dbReference>
<dbReference type="InterPro" id="IPR000846">
    <property type="entry name" value="DapB_N"/>
</dbReference>
<keyword evidence="2" id="KW-0028">Amino-acid biosynthesis</keyword>
<reference evidence="14" key="1">
    <citation type="submission" date="2021-01" db="EMBL/GenBank/DDBJ databases">
        <authorList>
            <person name="Corre E."/>
            <person name="Pelletier E."/>
            <person name="Niang G."/>
            <person name="Scheremetjew M."/>
            <person name="Finn R."/>
            <person name="Kale V."/>
            <person name="Holt S."/>
            <person name="Cochrane G."/>
            <person name="Meng A."/>
            <person name="Brown T."/>
            <person name="Cohen L."/>
        </authorList>
    </citation>
    <scope>NUCLEOTIDE SEQUENCE</scope>
    <source>
        <strain evidence="14">CCMP1243</strain>
    </source>
</reference>
<organism evidence="14">
    <name type="scientific">Rhizochromulina marina</name>
    <dbReference type="NCBI Taxonomy" id="1034831"/>
    <lineage>
        <taxon>Eukaryota</taxon>
        <taxon>Sar</taxon>
        <taxon>Stramenopiles</taxon>
        <taxon>Ochrophyta</taxon>
        <taxon>Dictyochophyceae</taxon>
        <taxon>Rhizochromulinales</taxon>
        <taxon>Rhizochromulina</taxon>
    </lineage>
</organism>
<dbReference type="InterPro" id="IPR022663">
    <property type="entry name" value="DapB_C"/>
</dbReference>
<dbReference type="InterPro" id="IPR036291">
    <property type="entry name" value="NAD(P)-bd_dom_sf"/>
</dbReference>
<evidence type="ECO:0000256" key="7">
    <source>
        <dbReference type="ARBA" id="ARBA00023154"/>
    </source>
</evidence>
<dbReference type="InterPro" id="IPR023940">
    <property type="entry name" value="DHDPR_bac"/>
</dbReference>
<evidence type="ECO:0000256" key="2">
    <source>
        <dbReference type="ARBA" id="ARBA00022605"/>
    </source>
</evidence>
<keyword evidence="3" id="KW-0521">NADP</keyword>
<evidence type="ECO:0000256" key="9">
    <source>
        <dbReference type="ARBA" id="ARBA00038983"/>
    </source>
</evidence>
<comment type="catalytic activity">
    <reaction evidence="11">
        <text>(S)-2,3,4,5-tetrahydrodipicolinate + NAD(+) + H2O = (2S,4S)-4-hydroxy-2,3,4,5-tetrahydrodipicolinate + NADH + H(+)</text>
        <dbReference type="Rhea" id="RHEA:35323"/>
        <dbReference type="ChEBI" id="CHEBI:15377"/>
        <dbReference type="ChEBI" id="CHEBI:15378"/>
        <dbReference type="ChEBI" id="CHEBI:16845"/>
        <dbReference type="ChEBI" id="CHEBI:57540"/>
        <dbReference type="ChEBI" id="CHEBI:57945"/>
        <dbReference type="ChEBI" id="CHEBI:67139"/>
        <dbReference type="EC" id="1.17.1.8"/>
    </reaction>
</comment>
<feature type="domain" description="Dihydrodipicolinate reductase C-terminal" evidence="13">
    <location>
        <begin position="139"/>
        <end position="284"/>
    </location>
</feature>
<keyword evidence="4" id="KW-0220">Diaminopimelate biosynthesis</keyword>
<protein>
    <recommendedName>
        <fullName evidence="9">4-hydroxy-tetrahydrodipicolinate reductase</fullName>
        <ecNumber evidence="9">1.17.1.8</ecNumber>
    </recommendedName>
</protein>
<dbReference type="Pfam" id="PF01113">
    <property type="entry name" value="DapB_N"/>
    <property type="match status" value="1"/>
</dbReference>